<organism evidence="3 5">
    <name type="scientific">Orbilia oligospora</name>
    <name type="common">Nematode-trapping fungus</name>
    <name type="synonym">Arthrobotrys oligospora</name>
    <dbReference type="NCBI Taxonomy" id="2813651"/>
    <lineage>
        <taxon>Eukaryota</taxon>
        <taxon>Fungi</taxon>
        <taxon>Dikarya</taxon>
        <taxon>Ascomycota</taxon>
        <taxon>Pezizomycotina</taxon>
        <taxon>Orbiliomycetes</taxon>
        <taxon>Orbiliales</taxon>
        <taxon>Orbiliaceae</taxon>
        <taxon>Orbilia</taxon>
    </lineage>
</organism>
<proteinExistence type="predicted"/>
<feature type="transmembrane region" description="Helical" evidence="1">
    <location>
        <begin position="49"/>
        <end position="71"/>
    </location>
</feature>
<evidence type="ECO:0000313" key="3">
    <source>
        <dbReference type="EMBL" id="KAF3124721.1"/>
    </source>
</evidence>
<protein>
    <submittedName>
        <fullName evidence="3">Uncharacterized protein</fullName>
    </submittedName>
</protein>
<keyword evidence="1" id="KW-0472">Membrane</keyword>
<comment type="caution">
    <text evidence="3">The sequence shown here is derived from an EMBL/GenBank/DDBJ whole genome shotgun (WGS) entry which is preliminary data.</text>
</comment>
<evidence type="ECO:0000313" key="2">
    <source>
        <dbReference type="EMBL" id="KAF3105322.1"/>
    </source>
</evidence>
<evidence type="ECO:0000313" key="4">
    <source>
        <dbReference type="Proteomes" id="UP000475325"/>
    </source>
</evidence>
<keyword evidence="1" id="KW-0812">Transmembrane</keyword>
<evidence type="ECO:0000256" key="1">
    <source>
        <dbReference type="SAM" id="Phobius"/>
    </source>
</evidence>
<reference evidence="4 5" key="1">
    <citation type="submission" date="2019-06" db="EMBL/GenBank/DDBJ databases">
        <authorList>
            <person name="Palmer J.M."/>
        </authorList>
    </citation>
    <scope>NUCLEOTIDE SEQUENCE [LARGE SCALE GENOMIC DNA]</scope>
    <source>
        <strain evidence="2 4">TWF102</strain>
        <strain evidence="3 5">TWF703</strain>
    </source>
</reference>
<dbReference type="AlphaFoldDB" id="A0A7C8JHS0"/>
<gene>
    <name evidence="2" type="ORF">TWF102_002252</name>
    <name evidence="3" type="ORF">TWF703_011227</name>
</gene>
<dbReference type="EMBL" id="WIQZ01000097">
    <property type="protein sequence ID" value="KAF3124721.1"/>
    <property type="molecule type" value="Genomic_DNA"/>
</dbReference>
<evidence type="ECO:0000313" key="5">
    <source>
        <dbReference type="Proteomes" id="UP000480548"/>
    </source>
</evidence>
<name>A0A7C8JHS0_ORBOL</name>
<accession>A0A7C8JHS0</accession>
<dbReference type="EMBL" id="WIQW01000014">
    <property type="protein sequence ID" value="KAF3105322.1"/>
    <property type="molecule type" value="Genomic_DNA"/>
</dbReference>
<keyword evidence="1" id="KW-1133">Transmembrane helix</keyword>
<dbReference type="Proteomes" id="UP000475325">
    <property type="component" value="Unassembled WGS sequence"/>
</dbReference>
<sequence length="105" mass="11783">MATISHTQIQSTPPSREALVEVSARYRSKSIILDSKVQRTTFFTRWRQLIISIAVFLVLLAGTVGIIVGIFRLKRPNHHDWQEAYAAIKPTSITPNSSPIATPRI</sequence>
<dbReference type="Proteomes" id="UP000480548">
    <property type="component" value="Unassembled WGS sequence"/>
</dbReference>